<dbReference type="RefSeq" id="WP_036069523.1">
    <property type="nucleotide sequence ID" value="NZ_JAARQJ010000002.1"/>
</dbReference>
<dbReference type="InterPro" id="IPR015421">
    <property type="entry name" value="PyrdxlP-dep_Trfase_major"/>
</dbReference>
<dbReference type="OrthoDB" id="9764766at2"/>
<evidence type="ECO:0000313" key="1">
    <source>
        <dbReference type="EMBL" id="TDR53994.1"/>
    </source>
</evidence>
<keyword evidence="2" id="KW-1185">Reference proteome</keyword>
<dbReference type="SUPFAM" id="SSF53383">
    <property type="entry name" value="PLP-dependent transferases"/>
    <property type="match status" value="1"/>
</dbReference>
<proteinExistence type="predicted"/>
<dbReference type="PANTHER" id="PTHR46658:SF1">
    <property type="entry name" value="CYS OR MET METABOLISM PYRIDOXAL-PHOSPHATE-DEPENDENT ENZYME"/>
    <property type="match status" value="1"/>
</dbReference>
<dbReference type="InterPro" id="IPR015424">
    <property type="entry name" value="PyrdxlP-dep_Trfase"/>
</dbReference>
<dbReference type="STRING" id="1265846.PROCOU_03344"/>
<sequence>MTAFFEQIPAELRKLANVVEDELRSLQQETENIAEENQWKVMQAFQKNRVSDFHFTPSTGYGYDDDGRDTLERVYADVFKAEAALVRPQIISGTHAISTALFGVLRPGDDLLYITGAPYDTLEEIVGIRGSGKGSLKEFQIGYDKVPLKTDGSVDFELIRAKITPATKMIGIQRSRGYADRPSFSIAKIKEMIAFIREIKSDILIFVDNCYGEFVEILEPIEVGADLIAGSLIKNPGGGLAKTGGYIAGKAELVELCAYRLTTPGIGAEAGASLYSLLEMYQGFFLAPHVVSQAVKGARFTAGILDAFQIETDPAWNAPRTDLIQSVSFHDKERMVAFAQAIQAASPINAHVVPEGAYMPGYENDVIMAAGTFIQGASLELTADGPIREPYQLYVQGGLTYEHIRIAVLVAIKRLIDQNLLMLSEITSRCE</sequence>
<name>A0A4R6ZP71_9LIST</name>
<dbReference type="Pfam" id="PF06838">
    <property type="entry name" value="Met_gamma_lyase"/>
    <property type="match status" value="1"/>
</dbReference>
<gene>
    <name evidence="1" type="ORF">DFP96_10390</name>
</gene>
<dbReference type="InterPro" id="IPR009651">
    <property type="entry name" value="Met_g_lyase_put"/>
</dbReference>
<keyword evidence="1" id="KW-0456">Lyase</keyword>
<dbReference type="AlphaFoldDB" id="A0A4R6ZP71"/>
<organism evidence="1 2">
    <name type="scientific">Listeria rocourtiae</name>
    <dbReference type="NCBI Taxonomy" id="647910"/>
    <lineage>
        <taxon>Bacteria</taxon>
        <taxon>Bacillati</taxon>
        <taxon>Bacillota</taxon>
        <taxon>Bacilli</taxon>
        <taxon>Bacillales</taxon>
        <taxon>Listeriaceae</taxon>
        <taxon>Listeria</taxon>
    </lineage>
</organism>
<dbReference type="GO" id="GO:0016829">
    <property type="term" value="F:lyase activity"/>
    <property type="evidence" value="ECO:0007669"/>
    <property type="project" value="UniProtKB-KW"/>
</dbReference>
<dbReference type="PANTHER" id="PTHR46658">
    <property type="entry name" value="CYS OR MET METABOLISM PYRIDOXAL-PHOSPHATE-DEPENDENT ENZYME"/>
    <property type="match status" value="1"/>
</dbReference>
<comment type="caution">
    <text evidence="1">The sequence shown here is derived from an EMBL/GenBank/DDBJ whole genome shotgun (WGS) entry which is preliminary data.</text>
</comment>
<evidence type="ECO:0000313" key="2">
    <source>
        <dbReference type="Proteomes" id="UP000295558"/>
    </source>
</evidence>
<reference evidence="1 2" key="1">
    <citation type="submission" date="2019-03" db="EMBL/GenBank/DDBJ databases">
        <title>Genomic Encyclopedia of Type Strains, Phase III (KMG-III): the genomes of soil and plant-associated and newly described type strains.</title>
        <authorList>
            <person name="Whitman W."/>
        </authorList>
    </citation>
    <scope>NUCLEOTIDE SEQUENCE [LARGE SCALE GENOMIC DNA]</scope>
    <source>
        <strain evidence="1 2">CECT 7972</strain>
    </source>
</reference>
<dbReference type="Gene3D" id="3.40.640.10">
    <property type="entry name" value="Type I PLP-dependent aspartate aminotransferase-like (Major domain)"/>
    <property type="match status" value="1"/>
</dbReference>
<dbReference type="EMBL" id="SNZK01000003">
    <property type="protein sequence ID" value="TDR53994.1"/>
    <property type="molecule type" value="Genomic_DNA"/>
</dbReference>
<dbReference type="Proteomes" id="UP000295558">
    <property type="component" value="Unassembled WGS sequence"/>
</dbReference>
<accession>A0A4R6ZP71</accession>
<dbReference type="Gene3D" id="3.90.1150.60">
    <property type="entry name" value="Methioning gamme-lyase, C-terminal domain"/>
    <property type="match status" value="1"/>
</dbReference>
<protein>
    <submittedName>
        <fullName evidence="1">Cystathionine beta-lyase family protein involved in aluminum resistance</fullName>
    </submittedName>
</protein>